<dbReference type="FunFam" id="3.30.160.60:FF:002343">
    <property type="entry name" value="Zinc finger protein 33A"/>
    <property type="match status" value="1"/>
</dbReference>
<evidence type="ECO:0000313" key="14">
    <source>
        <dbReference type="EMBL" id="KAI1704525.1"/>
    </source>
</evidence>
<gene>
    <name evidence="14" type="ORF">DdX_14159</name>
</gene>
<dbReference type="Proteomes" id="UP001201812">
    <property type="component" value="Unassembled WGS sequence"/>
</dbReference>
<evidence type="ECO:0000256" key="2">
    <source>
        <dbReference type="ARBA" id="ARBA00022723"/>
    </source>
</evidence>
<keyword evidence="4 10" id="KW-0863">Zinc-finger</keyword>
<evidence type="ECO:0000256" key="11">
    <source>
        <dbReference type="SAM" id="MobiDB-lite"/>
    </source>
</evidence>
<dbReference type="AlphaFoldDB" id="A0AAD4MTU9"/>
<name>A0AAD4MTU9_9BILA</name>
<comment type="subcellular location">
    <subcellularLocation>
        <location evidence="1">Nucleus</location>
    </subcellularLocation>
</comment>
<feature type="region of interest" description="Disordered" evidence="11">
    <location>
        <begin position="398"/>
        <end position="448"/>
    </location>
</feature>
<dbReference type="GO" id="GO:0005634">
    <property type="term" value="C:nucleus"/>
    <property type="evidence" value="ECO:0007669"/>
    <property type="project" value="UniProtKB-SubCell"/>
</dbReference>
<sequence length="608" mass="69764">MAKFIDPNFVATFLLLAAVLFQAVEARKLSKSHAQPEKTPTVDSRCTFRDMQHCVWRNSKKGLQKLLEFVKKSKIGSGDLNLEMCAGLVEEKFERIRELLKDDVKGNTAAGLGIPQTKQPLNPKPETLQTTLEKTQNSVTENVNKLVEARQLTAELFVKLSMQKQYLEVSQAHIGERGIRVPYEQWQEKMAFGPDTECIINDYACTRSDIEAVSKLFDHPDLKSAFEDVAKEPCADIDDVFDNTEKGKDVDVIIPSSDRSDITKLAEAAKKYLREDEGEAQFVFWPDHTRRRRSTTEVTVVFVACGKSHDPKETAAQRDSRNPKEIVLTMQEKAQKYFVHFVNLIAEKPEKAYVIMNQDHENRFLAKKKRLEKEDITEKDITVLATPILTESLPLKRAKVPNKQAGSRASKPPIAPQDSLLDDEMPANDSEKKNHRETNGNKVHDNSRRKARLQLNKKHQHDIGRKRTVDNEKRHKCEQCRYATNFKCNLTVHVRTHTGERPFKCKLCNYSVAHQHVRHERTHSGDKTYKCRFCEFATSQRNNLTQHIRIHTGEKPYRCRFCQYASNQNGNLKQHMRTQHKGALTVHAANSKNNTAARNMLKQSRKKN</sequence>
<evidence type="ECO:0000313" key="15">
    <source>
        <dbReference type="Proteomes" id="UP001201812"/>
    </source>
</evidence>
<organism evidence="14 15">
    <name type="scientific">Ditylenchus destructor</name>
    <dbReference type="NCBI Taxonomy" id="166010"/>
    <lineage>
        <taxon>Eukaryota</taxon>
        <taxon>Metazoa</taxon>
        <taxon>Ecdysozoa</taxon>
        <taxon>Nematoda</taxon>
        <taxon>Chromadorea</taxon>
        <taxon>Rhabditida</taxon>
        <taxon>Tylenchina</taxon>
        <taxon>Tylenchomorpha</taxon>
        <taxon>Sphaerularioidea</taxon>
        <taxon>Anguinidae</taxon>
        <taxon>Anguininae</taxon>
        <taxon>Ditylenchus</taxon>
    </lineage>
</organism>
<feature type="domain" description="C2H2-type" evidence="13">
    <location>
        <begin position="557"/>
        <end position="585"/>
    </location>
</feature>
<dbReference type="PANTHER" id="PTHR24404">
    <property type="entry name" value="ZINC FINGER PROTEIN"/>
    <property type="match status" value="1"/>
</dbReference>
<evidence type="ECO:0000256" key="5">
    <source>
        <dbReference type="ARBA" id="ARBA00022833"/>
    </source>
</evidence>
<dbReference type="InterPro" id="IPR013087">
    <property type="entry name" value="Znf_C2H2_type"/>
</dbReference>
<dbReference type="InterPro" id="IPR050589">
    <property type="entry name" value="Ikaros_C2H2-ZF"/>
</dbReference>
<evidence type="ECO:0000256" key="12">
    <source>
        <dbReference type="SAM" id="SignalP"/>
    </source>
</evidence>
<dbReference type="GO" id="GO:0003700">
    <property type="term" value="F:DNA-binding transcription factor activity"/>
    <property type="evidence" value="ECO:0007669"/>
    <property type="project" value="TreeGrafter"/>
</dbReference>
<protein>
    <submittedName>
        <fullName evidence="14">Zinc-finger double domain-containing protein</fullName>
    </submittedName>
</protein>
<evidence type="ECO:0000256" key="3">
    <source>
        <dbReference type="ARBA" id="ARBA00022737"/>
    </source>
</evidence>
<keyword evidence="15" id="KW-1185">Reference proteome</keyword>
<dbReference type="FunFam" id="3.30.160.60:FF:000130">
    <property type="entry name" value="Spalt-like transcription factor 4"/>
    <property type="match status" value="1"/>
</dbReference>
<keyword evidence="7" id="KW-0238">DNA-binding</keyword>
<keyword evidence="8" id="KW-0804">Transcription</keyword>
<evidence type="ECO:0000256" key="6">
    <source>
        <dbReference type="ARBA" id="ARBA00023015"/>
    </source>
</evidence>
<dbReference type="Gene3D" id="3.30.160.60">
    <property type="entry name" value="Classic Zinc Finger"/>
    <property type="match status" value="4"/>
</dbReference>
<keyword evidence="6" id="KW-0805">Transcription regulation</keyword>
<dbReference type="GO" id="GO:0008270">
    <property type="term" value="F:zinc ion binding"/>
    <property type="evidence" value="ECO:0007669"/>
    <property type="project" value="UniProtKB-KW"/>
</dbReference>
<dbReference type="InterPro" id="IPR036236">
    <property type="entry name" value="Znf_C2H2_sf"/>
</dbReference>
<feature type="domain" description="C2H2-type" evidence="13">
    <location>
        <begin position="475"/>
        <end position="502"/>
    </location>
</feature>
<evidence type="ECO:0000256" key="10">
    <source>
        <dbReference type="PROSITE-ProRule" id="PRU00042"/>
    </source>
</evidence>
<keyword evidence="9" id="KW-0539">Nucleus</keyword>
<evidence type="ECO:0000256" key="8">
    <source>
        <dbReference type="ARBA" id="ARBA00023163"/>
    </source>
</evidence>
<evidence type="ECO:0000259" key="13">
    <source>
        <dbReference type="PROSITE" id="PS50157"/>
    </source>
</evidence>
<dbReference type="SUPFAM" id="SSF57667">
    <property type="entry name" value="beta-beta-alpha zinc fingers"/>
    <property type="match status" value="3"/>
</dbReference>
<proteinExistence type="predicted"/>
<keyword evidence="2" id="KW-0479">Metal-binding</keyword>
<feature type="chain" id="PRO_5041982150" evidence="12">
    <location>
        <begin position="27"/>
        <end position="608"/>
    </location>
</feature>
<dbReference type="PANTHER" id="PTHR24404:SF111">
    <property type="entry name" value="GASTRULA ZINC FINGER PROTEIN XLCGF49.1-LIKE-RELATED"/>
    <property type="match status" value="1"/>
</dbReference>
<comment type="caution">
    <text evidence="14">The sequence shown here is derived from an EMBL/GenBank/DDBJ whole genome shotgun (WGS) entry which is preliminary data.</text>
</comment>
<feature type="compositionally biased region" description="Basic and acidic residues" evidence="11">
    <location>
        <begin position="429"/>
        <end position="448"/>
    </location>
</feature>
<accession>A0AAD4MTU9</accession>
<dbReference type="EMBL" id="JAKKPZ010000066">
    <property type="protein sequence ID" value="KAI1704525.1"/>
    <property type="molecule type" value="Genomic_DNA"/>
</dbReference>
<evidence type="ECO:0000256" key="4">
    <source>
        <dbReference type="ARBA" id="ARBA00022771"/>
    </source>
</evidence>
<evidence type="ECO:0000256" key="9">
    <source>
        <dbReference type="ARBA" id="ARBA00023242"/>
    </source>
</evidence>
<dbReference type="InterPro" id="IPR056438">
    <property type="entry name" value="Znf-C2H2_CTCF"/>
</dbReference>
<keyword evidence="3" id="KW-0677">Repeat</keyword>
<keyword evidence="5" id="KW-0862">Zinc</keyword>
<reference evidence="14" key="1">
    <citation type="submission" date="2022-01" db="EMBL/GenBank/DDBJ databases">
        <title>Genome Sequence Resource for Two Populations of Ditylenchus destructor, the Migratory Endoparasitic Phytonematode.</title>
        <authorList>
            <person name="Zhang H."/>
            <person name="Lin R."/>
            <person name="Xie B."/>
        </authorList>
    </citation>
    <scope>NUCLEOTIDE SEQUENCE</scope>
    <source>
        <strain evidence="14">BazhouSP</strain>
    </source>
</reference>
<keyword evidence="12" id="KW-0732">Signal</keyword>
<feature type="signal peptide" evidence="12">
    <location>
        <begin position="1"/>
        <end position="26"/>
    </location>
</feature>
<dbReference type="SMART" id="SM00355">
    <property type="entry name" value="ZnF_C2H2"/>
    <property type="match status" value="4"/>
</dbReference>
<evidence type="ECO:0000256" key="7">
    <source>
        <dbReference type="ARBA" id="ARBA00023125"/>
    </source>
</evidence>
<dbReference type="GO" id="GO:0000978">
    <property type="term" value="F:RNA polymerase II cis-regulatory region sequence-specific DNA binding"/>
    <property type="evidence" value="ECO:0007669"/>
    <property type="project" value="TreeGrafter"/>
</dbReference>
<feature type="domain" description="C2H2-type" evidence="13">
    <location>
        <begin position="529"/>
        <end position="556"/>
    </location>
</feature>
<dbReference type="Pfam" id="PF23611">
    <property type="entry name" value="zf-C2H2_16"/>
    <property type="match status" value="1"/>
</dbReference>
<evidence type="ECO:0000256" key="1">
    <source>
        <dbReference type="ARBA" id="ARBA00004123"/>
    </source>
</evidence>
<dbReference type="GO" id="GO:0006357">
    <property type="term" value="P:regulation of transcription by RNA polymerase II"/>
    <property type="evidence" value="ECO:0007669"/>
    <property type="project" value="TreeGrafter"/>
</dbReference>
<dbReference type="PROSITE" id="PS50157">
    <property type="entry name" value="ZINC_FINGER_C2H2_2"/>
    <property type="match status" value="3"/>
</dbReference>